<keyword evidence="1" id="KW-0732">Signal</keyword>
<evidence type="ECO:0000256" key="1">
    <source>
        <dbReference type="SAM" id="SignalP"/>
    </source>
</evidence>
<dbReference type="RefSeq" id="WP_154357482.1">
    <property type="nucleotide sequence ID" value="NZ_WKJL01000005.1"/>
</dbReference>
<dbReference type="AlphaFoldDB" id="A0A844D720"/>
<reference evidence="2 3" key="1">
    <citation type="submission" date="2019-11" db="EMBL/GenBank/DDBJ databases">
        <title>Novel species isolated from a subtropical stream in China.</title>
        <authorList>
            <person name="Lu H."/>
        </authorList>
    </citation>
    <scope>NUCLEOTIDE SEQUENCE [LARGE SCALE GENOMIC DNA]</scope>
    <source>
        <strain evidence="2 3">FT26W</strain>
    </source>
</reference>
<organism evidence="2 3">
    <name type="scientific">Duganella aquatilis</name>
    <dbReference type="NCBI Taxonomy" id="2666082"/>
    <lineage>
        <taxon>Bacteria</taxon>
        <taxon>Pseudomonadati</taxon>
        <taxon>Pseudomonadota</taxon>
        <taxon>Betaproteobacteria</taxon>
        <taxon>Burkholderiales</taxon>
        <taxon>Oxalobacteraceae</taxon>
        <taxon>Telluria group</taxon>
        <taxon>Duganella</taxon>
    </lineage>
</organism>
<proteinExistence type="predicted"/>
<protein>
    <recommendedName>
        <fullName evidence="4">DUF4124 domain-containing protein</fullName>
    </recommendedName>
</protein>
<sequence length="229" mass="25056">MQNKYLAIAALLAAANVAAVSQADYARIMPPPGLYSIEADAKIMHTQQPLGVRTQRSGATETTTYIAPDQQVTRQLPLDQPETTCVPPRPAKAAPLPSYMLPAVCKNLSETVSGDSLTLVHQCQTGRMSIVFQRLDSTHWQVSHAAEIMGGVPNVTALKPMLEQMARHGASEQQRQQAKQMLAELPQRQAALEAQLASIGMKPGYTNQVAMRDTSVQRWTRIADQCQPR</sequence>
<keyword evidence="3" id="KW-1185">Reference proteome</keyword>
<accession>A0A844D720</accession>
<feature type="signal peptide" evidence="1">
    <location>
        <begin position="1"/>
        <end position="23"/>
    </location>
</feature>
<gene>
    <name evidence="2" type="ORF">GJ698_10070</name>
</gene>
<dbReference type="EMBL" id="WKJL01000005">
    <property type="protein sequence ID" value="MRW84432.1"/>
    <property type="molecule type" value="Genomic_DNA"/>
</dbReference>
<feature type="chain" id="PRO_5032611564" description="DUF4124 domain-containing protein" evidence="1">
    <location>
        <begin position="24"/>
        <end position="229"/>
    </location>
</feature>
<dbReference type="Proteomes" id="UP000439986">
    <property type="component" value="Unassembled WGS sequence"/>
</dbReference>
<comment type="caution">
    <text evidence="2">The sequence shown here is derived from an EMBL/GenBank/DDBJ whole genome shotgun (WGS) entry which is preliminary data.</text>
</comment>
<evidence type="ECO:0000313" key="3">
    <source>
        <dbReference type="Proteomes" id="UP000439986"/>
    </source>
</evidence>
<evidence type="ECO:0008006" key="4">
    <source>
        <dbReference type="Google" id="ProtNLM"/>
    </source>
</evidence>
<evidence type="ECO:0000313" key="2">
    <source>
        <dbReference type="EMBL" id="MRW84432.1"/>
    </source>
</evidence>
<name>A0A844D720_9BURK</name>